<dbReference type="KEGG" id="cjap:GWK36_02415"/>
<dbReference type="RefSeq" id="WP_166269777.1">
    <property type="nucleotide sequence ID" value="NZ_CP048029.1"/>
</dbReference>
<proteinExistence type="predicted"/>
<evidence type="ECO:0000259" key="1">
    <source>
        <dbReference type="Pfam" id="PF09361"/>
    </source>
</evidence>
<keyword evidence="3" id="KW-1185">Reference proteome</keyword>
<dbReference type="EMBL" id="CP048029">
    <property type="protein sequence ID" value="QIK37043.1"/>
    <property type="molecule type" value="Genomic_DNA"/>
</dbReference>
<evidence type="ECO:0000313" key="3">
    <source>
        <dbReference type="Proteomes" id="UP000502699"/>
    </source>
</evidence>
<organism evidence="2 3">
    <name type="scientific">Caldichromatium japonicum</name>
    <dbReference type="NCBI Taxonomy" id="2699430"/>
    <lineage>
        <taxon>Bacteria</taxon>
        <taxon>Pseudomonadati</taxon>
        <taxon>Pseudomonadota</taxon>
        <taxon>Gammaproteobacteria</taxon>
        <taxon>Chromatiales</taxon>
        <taxon>Chromatiaceae</taxon>
        <taxon>Caldichromatium</taxon>
    </lineage>
</organism>
<dbReference type="Pfam" id="PF09361">
    <property type="entry name" value="Phasin_2"/>
    <property type="match status" value="1"/>
</dbReference>
<dbReference type="InterPro" id="IPR018968">
    <property type="entry name" value="Phasin"/>
</dbReference>
<name>A0A6G7VAE5_9GAMM</name>
<evidence type="ECO:0000313" key="2">
    <source>
        <dbReference type="EMBL" id="QIK37043.1"/>
    </source>
</evidence>
<sequence>MTTTDSLKTLNDWTNKHLERMTSLGELNMRLFEKLATRQMDAMSLYLEHSLRLMKLATEAKGYTELFKGQVEAGKELTERMFAEGKVTLQIWGEARDDYRAWLEKSMSELGQELRQGSAV</sequence>
<dbReference type="Proteomes" id="UP000502699">
    <property type="component" value="Chromosome"/>
</dbReference>
<feature type="domain" description="Phasin" evidence="1">
    <location>
        <begin position="9"/>
        <end position="106"/>
    </location>
</feature>
<reference evidence="3" key="1">
    <citation type="submission" date="2020-01" db="EMBL/GenBank/DDBJ databases">
        <title>Caldichromatium gen. nov., sp. nov., a thermophilic purple sulfur bacterium member of the family Chromatiaceae isolated from Nakabusa hot spring, Japan.</title>
        <authorList>
            <person name="Saini M.K."/>
            <person name="Hanada S."/>
            <person name="Tank M."/>
        </authorList>
    </citation>
    <scope>NUCLEOTIDE SEQUENCE [LARGE SCALE GENOMIC DNA]</scope>
    <source>
        <strain evidence="3">No.7</strain>
    </source>
</reference>
<gene>
    <name evidence="2" type="ORF">GWK36_02415</name>
</gene>
<protein>
    <submittedName>
        <fullName evidence="2">Phasin family protein</fullName>
    </submittedName>
</protein>
<dbReference type="AlphaFoldDB" id="A0A6G7VAE5"/>
<accession>A0A6G7VAE5</accession>